<feature type="compositionally biased region" description="Polar residues" evidence="2">
    <location>
        <begin position="1"/>
        <end position="11"/>
    </location>
</feature>
<dbReference type="Proteomes" id="UP000265515">
    <property type="component" value="Unassembled WGS sequence"/>
</dbReference>
<sequence>MSDQGNEQQPQVEVVVKAEGEQPSASTPPSPPLTATQRLKELEEQLRQQQARFAELEQQEVVELEAATYHSRREYLLQQLERSLSDDRSSQITKQMAEMILLEHKITSSQFTNWDDRFVRLERRVDELSAQHTKILKSIKCLTAQLAAAKLITPQPPLLQPKPFPHSSPPSSPGPSHAGSVHSSRSSTPSQKASAKTTYAAVTAADRGPKIPAPNKFRGDDSKTDIGDWAIGTRAYLRGFVCAEQTKVATVLGLLEGPTLKWATSTSSSLQQSMEDWAFGLGVDRLLQALEEQVADKEQARKAADRIARRGQQRQRYPTGLVC</sequence>
<proteinExistence type="predicted"/>
<evidence type="ECO:0000256" key="1">
    <source>
        <dbReference type="SAM" id="Coils"/>
    </source>
</evidence>
<name>A0A388L688_CHABU</name>
<feature type="coiled-coil region" evidence="1">
    <location>
        <begin position="283"/>
        <end position="310"/>
    </location>
</feature>
<dbReference type="AlphaFoldDB" id="A0A388L688"/>
<gene>
    <name evidence="3" type="ORF">CBR_g25751</name>
</gene>
<reference evidence="3 4" key="1">
    <citation type="journal article" date="2018" name="Cell">
        <title>The Chara Genome: Secondary Complexity and Implications for Plant Terrestrialization.</title>
        <authorList>
            <person name="Nishiyama T."/>
            <person name="Sakayama H."/>
            <person name="Vries J.D."/>
            <person name="Buschmann H."/>
            <person name="Saint-Marcoux D."/>
            <person name="Ullrich K.K."/>
            <person name="Haas F.B."/>
            <person name="Vanderstraeten L."/>
            <person name="Becker D."/>
            <person name="Lang D."/>
            <person name="Vosolsobe S."/>
            <person name="Rombauts S."/>
            <person name="Wilhelmsson P.K.I."/>
            <person name="Janitza P."/>
            <person name="Kern R."/>
            <person name="Heyl A."/>
            <person name="Rumpler F."/>
            <person name="Villalobos L.I.A.C."/>
            <person name="Clay J.M."/>
            <person name="Skokan R."/>
            <person name="Toyoda A."/>
            <person name="Suzuki Y."/>
            <person name="Kagoshima H."/>
            <person name="Schijlen E."/>
            <person name="Tajeshwar N."/>
            <person name="Catarino B."/>
            <person name="Hetherington A.J."/>
            <person name="Saltykova A."/>
            <person name="Bonnot C."/>
            <person name="Breuninger H."/>
            <person name="Symeonidi A."/>
            <person name="Radhakrishnan G.V."/>
            <person name="Van Nieuwerburgh F."/>
            <person name="Deforce D."/>
            <person name="Chang C."/>
            <person name="Karol K.G."/>
            <person name="Hedrich R."/>
            <person name="Ulvskov P."/>
            <person name="Glockner G."/>
            <person name="Delwiche C.F."/>
            <person name="Petrasek J."/>
            <person name="Van de Peer Y."/>
            <person name="Friml J."/>
            <person name="Beilby M."/>
            <person name="Dolan L."/>
            <person name="Kohara Y."/>
            <person name="Sugano S."/>
            <person name="Fujiyama A."/>
            <person name="Delaux P.-M."/>
            <person name="Quint M."/>
            <person name="TheiBen G."/>
            <person name="Hagemann M."/>
            <person name="Harholt J."/>
            <person name="Dunand C."/>
            <person name="Zachgo S."/>
            <person name="Langdale J."/>
            <person name="Maumus F."/>
            <person name="Straeten D.V.D."/>
            <person name="Gould S.B."/>
            <person name="Rensing S.A."/>
        </authorList>
    </citation>
    <scope>NUCLEOTIDE SEQUENCE [LARGE SCALE GENOMIC DNA]</scope>
    <source>
        <strain evidence="3 4">S276</strain>
    </source>
</reference>
<feature type="compositionally biased region" description="Low complexity" evidence="2">
    <location>
        <begin position="174"/>
        <end position="187"/>
    </location>
</feature>
<comment type="caution">
    <text evidence="3">The sequence shown here is derived from an EMBL/GenBank/DDBJ whole genome shotgun (WGS) entry which is preliminary data.</text>
</comment>
<feature type="region of interest" description="Disordered" evidence="2">
    <location>
        <begin position="157"/>
        <end position="223"/>
    </location>
</feature>
<feature type="compositionally biased region" description="Polar residues" evidence="2">
    <location>
        <begin position="188"/>
        <end position="197"/>
    </location>
</feature>
<dbReference type="EMBL" id="BFEA01000278">
    <property type="protein sequence ID" value="GBG77820.1"/>
    <property type="molecule type" value="Genomic_DNA"/>
</dbReference>
<keyword evidence="1" id="KW-0175">Coiled coil</keyword>
<accession>A0A388L688</accession>
<feature type="region of interest" description="Disordered" evidence="2">
    <location>
        <begin position="1"/>
        <end position="36"/>
    </location>
</feature>
<keyword evidence="4" id="KW-1185">Reference proteome</keyword>
<evidence type="ECO:0000313" key="4">
    <source>
        <dbReference type="Proteomes" id="UP000265515"/>
    </source>
</evidence>
<dbReference type="Gramene" id="GBG77820">
    <property type="protein sequence ID" value="GBG77820"/>
    <property type="gene ID" value="CBR_g25751"/>
</dbReference>
<feature type="compositionally biased region" description="Pro residues" evidence="2">
    <location>
        <begin position="157"/>
        <end position="173"/>
    </location>
</feature>
<evidence type="ECO:0000256" key="2">
    <source>
        <dbReference type="SAM" id="MobiDB-lite"/>
    </source>
</evidence>
<protein>
    <submittedName>
        <fullName evidence="3">Uncharacterized protein</fullName>
    </submittedName>
</protein>
<evidence type="ECO:0000313" key="3">
    <source>
        <dbReference type="EMBL" id="GBG77820.1"/>
    </source>
</evidence>
<organism evidence="3 4">
    <name type="scientific">Chara braunii</name>
    <name type="common">Braun's stonewort</name>
    <dbReference type="NCBI Taxonomy" id="69332"/>
    <lineage>
        <taxon>Eukaryota</taxon>
        <taxon>Viridiplantae</taxon>
        <taxon>Streptophyta</taxon>
        <taxon>Charophyceae</taxon>
        <taxon>Charales</taxon>
        <taxon>Characeae</taxon>
        <taxon>Chara</taxon>
    </lineage>
</organism>